<feature type="chain" id="PRO_5020399812" evidence="1">
    <location>
        <begin position="33"/>
        <end position="235"/>
    </location>
</feature>
<keyword evidence="3" id="KW-1185">Reference proteome</keyword>
<evidence type="ECO:0000313" key="3">
    <source>
        <dbReference type="Proteomes" id="UP000294593"/>
    </source>
</evidence>
<protein>
    <submittedName>
        <fullName evidence="2">Putative secreted protein with PEP-CTERM sorting signal</fullName>
    </submittedName>
</protein>
<dbReference type="OrthoDB" id="8905772at2"/>
<dbReference type="EMBL" id="SNXW01000011">
    <property type="protein sequence ID" value="TDP80667.1"/>
    <property type="molecule type" value="Genomic_DNA"/>
</dbReference>
<evidence type="ECO:0000256" key="1">
    <source>
        <dbReference type="SAM" id="SignalP"/>
    </source>
</evidence>
<dbReference type="AlphaFoldDB" id="A0A4R6R567"/>
<accession>A0A4R6R567</accession>
<comment type="caution">
    <text evidence="2">The sequence shown here is derived from an EMBL/GenBank/DDBJ whole genome shotgun (WGS) entry which is preliminary data.</text>
</comment>
<organism evidence="2 3">
    <name type="scientific">Aquabacterium commune</name>
    <dbReference type="NCBI Taxonomy" id="70586"/>
    <lineage>
        <taxon>Bacteria</taxon>
        <taxon>Pseudomonadati</taxon>
        <taxon>Pseudomonadota</taxon>
        <taxon>Betaproteobacteria</taxon>
        <taxon>Burkholderiales</taxon>
        <taxon>Aquabacterium</taxon>
    </lineage>
</organism>
<gene>
    <name evidence="2" type="ORF">EV672_1112</name>
</gene>
<keyword evidence="1" id="KW-0732">Signal</keyword>
<reference evidence="2 3" key="1">
    <citation type="submission" date="2019-03" db="EMBL/GenBank/DDBJ databases">
        <title>Genomic Encyclopedia of Type Strains, Phase IV (KMG-IV): sequencing the most valuable type-strain genomes for metagenomic binning, comparative biology and taxonomic classification.</title>
        <authorList>
            <person name="Goeker M."/>
        </authorList>
    </citation>
    <scope>NUCLEOTIDE SEQUENCE [LARGE SCALE GENOMIC DNA]</scope>
    <source>
        <strain evidence="2 3">DSM 11901</strain>
    </source>
</reference>
<feature type="signal peptide" evidence="1">
    <location>
        <begin position="1"/>
        <end position="32"/>
    </location>
</feature>
<dbReference type="RefSeq" id="WP_133610937.1">
    <property type="nucleotide sequence ID" value="NZ_SNXW01000011.1"/>
</dbReference>
<proteinExistence type="predicted"/>
<evidence type="ECO:0000313" key="2">
    <source>
        <dbReference type="EMBL" id="TDP80667.1"/>
    </source>
</evidence>
<sequence length="235" mass="24210">MPGNTFLPSSATRTLSLLIGTLALCASGALQAASFSQPVNVILSAPGGLTSDGVDVVEPGPITVADLLAPGGRLVPGDGSQIGDFMLPLESIELKDTSILVRIAQGASNGSTGYVGAGGLPASYTFTGLEVIGQQITGLSLSFGDNFSPSGFVGISNLPVLVSNNWISLTSPHSVQLNLDALRFLDRGQGESNNFADIRIDLQLAPVPEPQTWLLGLSGLLALGVVGIRRHRQAH</sequence>
<dbReference type="Proteomes" id="UP000294593">
    <property type="component" value="Unassembled WGS sequence"/>
</dbReference>
<name>A0A4R6R567_9BURK</name>